<dbReference type="InterPro" id="IPR000157">
    <property type="entry name" value="TIR_dom"/>
</dbReference>
<dbReference type="SUPFAM" id="SSF52200">
    <property type="entry name" value="Toll/Interleukin receptor TIR domain"/>
    <property type="match status" value="1"/>
</dbReference>
<dbReference type="STRING" id="1770053.SAMN05216551_10494"/>
<evidence type="ECO:0000259" key="1">
    <source>
        <dbReference type="PROSITE" id="PS50104"/>
    </source>
</evidence>
<dbReference type="Proteomes" id="UP000243719">
    <property type="component" value="Unassembled WGS sequence"/>
</dbReference>
<dbReference type="InterPro" id="IPR035897">
    <property type="entry name" value="Toll_tir_struct_dom_sf"/>
</dbReference>
<proteinExistence type="predicted"/>
<protein>
    <submittedName>
        <fullName evidence="2">TIR domain-containing protein</fullName>
    </submittedName>
</protein>
<evidence type="ECO:0000313" key="3">
    <source>
        <dbReference type="Proteomes" id="UP000243719"/>
    </source>
</evidence>
<gene>
    <name evidence="2" type="ORF">SAMN05216551_10494</name>
</gene>
<dbReference type="RefSeq" id="WP_091906880.1">
    <property type="nucleotide sequence ID" value="NZ_FNLO01000004.1"/>
</dbReference>
<organism evidence="2 3">
    <name type="scientific">Chitinasiproducens palmae</name>
    <dbReference type="NCBI Taxonomy" id="1770053"/>
    <lineage>
        <taxon>Bacteria</taxon>
        <taxon>Pseudomonadati</taxon>
        <taxon>Pseudomonadota</taxon>
        <taxon>Betaproteobacteria</taxon>
        <taxon>Burkholderiales</taxon>
        <taxon>Burkholderiaceae</taxon>
        <taxon>Chitinasiproducens</taxon>
    </lineage>
</organism>
<keyword evidence="3" id="KW-1185">Reference proteome</keyword>
<feature type="domain" description="TIR" evidence="1">
    <location>
        <begin position="1"/>
        <end position="136"/>
    </location>
</feature>
<reference evidence="3" key="1">
    <citation type="submission" date="2016-09" db="EMBL/GenBank/DDBJ databases">
        <authorList>
            <person name="Varghese N."/>
            <person name="Submissions S."/>
        </authorList>
    </citation>
    <scope>NUCLEOTIDE SEQUENCE [LARGE SCALE GENOMIC DNA]</scope>
    <source>
        <strain evidence="3">JS23</strain>
    </source>
</reference>
<name>A0A1H2PMZ1_9BURK</name>
<dbReference type="PROSITE" id="PS50104">
    <property type="entry name" value="TIR"/>
    <property type="match status" value="1"/>
</dbReference>
<dbReference type="SMART" id="SM00255">
    <property type="entry name" value="TIR"/>
    <property type="match status" value="1"/>
</dbReference>
<dbReference type="EMBL" id="FNLO01000004">
    <property type="protein sequence ID" value="SDV48025.1"/>
    <property type="molecule type" value="Genomic_DNA"/>
</dbReference>
<dbReference type="GO" id="GO:0007165">
    <property type="term" value="P:signal transduction"/>
    <property type="evidence" value="ECO:0007669"/>
    <property type="project" value="InterPro"/>
</dbReference>
<accession>A0A1H2PMZ1</accession>
<dbReference type="Pfam" id="PF13676">
    <property type="entry name" value="TIR_2"/>
    <property type="match status" value="1"/>
</dbReference>
<evidence type="ECO:0000313" key="2">
    <source>
        <dbReference type="EMBL" id="SDV48025.1"/>
    </source>
</evidence>
<sequence length="320" mass="36007">MTDFFISYTNADTDWAQWISYVLEEEGFTVIVQVWDFRPGSNFVLEMQKAAAKAKRTVMVLSPDYLRSQFASPEWAAAFGQDPQGQEMKLVPVMVRNCNPSGLFKSIVQIRIAGMDEGAARQALVDGINRNRAKPTARPRFPGATTQVQHRDFPGPSAEAAKSVVALPVTTLIPSLKRAPTDVDKRHFLKNGFMTIKNLFETNLDAVSQQEPRIQTDFQVTTATDFRAELFVDGKSTCIGRVWIGGLYSENGIAYSEGRNMSNNSYNEILSLSQGDDLRFQAAMSMGSFAHEKKFDMQRLSADAAAEYLWQRFVWPLRRY</sequence>
<dbReference type="AlphaFoldDB" id="A0A1H2PMZ1"/>
<dbReference type="OrthoDB" id="7055795at2"/>
<dbReference type="Gene3D" id="3.40.50.10140">
    <property type="entry name" value="Toll/interleukin-1 receptor homology (TIR) domain"/>
    <property type="match status" value="1"/>
</dbReference>